<gene>
    <name evidence="10" type="ORF">PMKS-000239</name>
</gene>
<dbReference type="PROSITE" id="PS00463">
    <property type="entry name" value="ZN2_CY6_FUNGAL_1"/>
    <property type="match status" value="1"/>
</dbReference>
<feature type="compositionally biased region" description="Polar residues" evidence="8">
    <location>
        <begin position="575"/>
        <end position="596"/>
    </location>
</feature>
<dbReference type="PANTHER" id="PTHR31944:SF131">
    <property type="entry name" value="HEME-RESPONSIVE ZINC FINGER TRANSCRIPTION FACTOR HAP1"/>
    <property type="match status" value="1"/>
</dbReference>
<keyword evidence="2" id="KW-0862">Zinc</keyword>
<dbReference type="OrthoDB" id="4159781at2759"/>
<feature type="compositionally biased region" description="Polar residues" evidence="8">
    <location>
        <begin position="395"/>
        <end position="404"/>
    </location>
</feature>
<dbReference type="Gene3D" id="4.10.240.10">
    <property type="entry name" value="Zn(2)-C6 fungal-type DNA-binding domain"/>
    <property type="match status" value="1"/>
</dbReference>
<evidence type="ECO:0000256" key="3">
    <source>
        <dbReference type="ARBA" id="ARBA00023015"/>
    </source>
</evidence>
<feature type="coiled-coil region" evidence="7">
    <location>
        <begin position="149"/>
        <end position="183"/>
    </location>
</feature>
<keyword evidence="5" id="KW-0804">Transcription</keyword>
<evidence type="ECO:0000256" key="4">
    <source>
        <dbReference type="ARBA" id="ARBA00023125"/>
    </source>
</evidence>
<feature type="domain" description="Zn(2)-C6 fungal-type" evidence="9">
    <location>
        <begin position="43"/>
        <end position="75"/>
    </location>
</feature>
<proteinExistence type="predicted"/>
<dbReference type="InterPro" id="IPR036864">
    <property type="entry name" value="Zn2-C6_fun-type_DNA-bd_sf"/>
</dbReference>
<feature type="region of interest" description="Disordered" evidence="8">
    <location>
        <begin position="525"/>
        <end position="558"/>
    </location>
</feature>
<feature type="region of interest" description="Disordered" evidence="8">
    <location>
        <begin position="1589"/>
        <end position="1614"/>
    </location>
</feature>
<feature type="compositionally biased region" description="Basic and acidic residues" evidence="8">
    <location>
        <begin position="385"/>
        <end position="394"/>
    </location>
</feature>
<dbReference type="SMART" id="SM00066">
    <property type="entry name" value="GAL4"/>
    <property type="match status" value="1"/>
</dbReference>
<feature type="compositionally biased region" description="Low complexity" evidence="8">
    <location>
        <begin position="460"/>
        <end position="477"/>
    </location>
</feature>
<organism evidence="10 11">
    <name type="scientific">Pichia membranifaciens</name>
    <dbReference type="NCBI Taxonomy" id="4926"/>
    <lineage>
        <taxon>Eukaryota</taxon>
        <taxon>Fungi</taxon>
        <taxon>Dikarya</taxon>
        <taxon>Ascomycota</taxon>
        <taxon>Saccharomycotina</taxon>
        <taxon>Pichiomycetes</taxon>
        <taxon>Pichiales</taxon>
        <taxon>Pichiaceae</taxon>
        <taxon>Pichia</taxon>
    </lineage>
</organism>
<dbReference type="Proteomes" id="UP000186136">
    <property type="component" value="Unassembled WGS sequence"/>
</dbReference>
<keyword evidence="11" id="KW-1185">Reference proteome</keyword>
<evidence type="ECO:0000313" key="11">
    <source>
        <dbReference type="Proteomes" id="UP000186136"/>
    </source>
</evidence>
<feature type="compositionally biased region" description="Polar residues" evidence="8">
    <location>
        <begin position="1599"/>
        <end position="1611"/>
    </location>
</feature>
<dbReference type="GO" id="GO:0000978">
    <property type="term" value="F:RNA polymerase II cis-regulatory region sequence-specific DNA binding"/>
    <property type="evidence" value="ECO:0007669"/>
    <property type="project" value="TreeGrafter"/>
</dbReference>
<dbReference type="CDD" id="cd12148">
    <property type="entry name" value="fungal_TF_MHR"/>
    <property type="match status" value="1"/>
</dbReference>
<dbReference type="SUPFAM" id="SSF57701">
    <property type="entry name" value="Zn2/Cys6 DNA-binding domain"/>
    <property type="match status" value="1"/>
</dbReference>
<feature type="region of interest" description="Disordered" evidence="8">
    <location>
        <begin position="572"/>
        <end position="597"/>
    </location>
</feature>
<keyword evidence="4" id="KW-0238">DNA-binding</keyword>
<evidence type="ECO:0000256" key="6">
    <source>
        <dbReference type="ARBA" id="ARBA00023242"/>
    </source>
</evidence>
<dbReference type="GO" id="GO:0001228">
    <property type="term" value="F:DNA-binding transcription activator activity, RNA polymerase II-specific"/>
    <property type="evidence" value="ECO:0007669"/>
    <property type="project" value="TreeGrafter"/>
</dbReference>
<protein>
    <recommendedName>
        <fullName evidence="9">Zn(2)-C6 fungal-type domain-containing protein</fullName>
    </recommendedName>
</protein>
<keyword evidence="3" id="KW-0805">Transcription regulation</keyword>
<name>A0A1Q2YBI0_9ASCO</name>
<comment type="caution">
    <text evidence="10">The sequence shown here is derived from an EMBL/GenBank/DDBJ whole genome shotgun (WGS) entry which is preliminary data.</text>
</comment>
<sequence length="1622" mass="181942">MTQSSHMVQDRQPHNQQQHQTPPPPQSEQSQKKARRRNRVPISCVICRRRKVKCDKQKPQCSNCIKNNVQHLCHYLEPKWAKPLESETVSMRMDNPNGFTNPAIAAAAGTAIPASESNTGLVRRDMDNNVVQNTANNVLMVKIEDQQTLLSRMNESVELKKELESLKNKMKFLETENSDLKKKIVLNSSGLSTANSALRPLKNQDSEDLLDCIFNSSILFIAQKGSQYNLPITYQISVFSWMFMVKNDLYLNDLWMKILKLRQHYEYYYNSKGAAEKNMISHYRNYDHKLSKFKSNDSSKLKTSEISKEKTSEHTSKLKKFLEKSLNLENNGVKSGKVTSANKLDETSFSANSEASENYPHLPNVCPVTGVLGVCPIGNSNPVISHEEKAKPNTEIDTNFSDSRTQSEKKVPANPRKQQTLKRKNHPTLKFNKCPVLHPNEASLSSPISLTPGYPKKQISSMASNTSVSSSAGAPSATYNDAYSDNDESLENPKVCPLMVGDAKALFKEKLSKMNISAIRESYNVHKKKTGSASPAKSRGTPVIPSGPSTPMSEIKPEDTEKLSNFVPIAMKPEPQTSSRQNSMKRQAPFSDSHQPSKIKKLKTISPSAIKSLNYNNTKQIISVIEQYLPSKKVVGLLLDRFFDKLYIYMPYVDETSFKIRVASILNSSDAGCQKIRLSSIGTQYCEEFLTLCLMLIIIRLSWLSLPEKSVAGLSQNELLLMKPENFVSFVLVDMVKEIFSNTKIMSKPSLIIFQVGLYLKLYSTVSPEDGFDTDDSYTRNTSYSTSSTQGQGESSDPNSNTIPTVQQTDTGTPSTPSSSSNSNDLSGDLTNESPNLNSPNFISMLVQLARTIGLNRDPLNFRNFYPTTTDDEMTISRLFKKRHLWRKLWYGLMFITIEANLSLGDYKKGLPIEIDLDPTLGSAINHSWDCRLPGGIEQGVLEKNFETGKVLQRELCIVQNFRESIVSYRWIFKGMKLLFAVDKPPTTLEMENVVTTLSEIICEKSKYGFGIDLIMGDQEIVNPFRARNSSVWVKKYTKQIKVLRLKVHLIVKNMIFTLNYLMFLNHEQKLSKLLGQKHTLIEKIDKQRGYIEKFFEASLLSAIENFKLFVQFMDDSNKVFPNCSTELLIYPFLMILNHRSHEFLISLVLRVQQSSPVIMEILKKNRIDPKELQKRLFTYLETFIERLDVLTKNYYYAWVLKRLVKFFYNILLNSQKFFKLNFKRMNISQNTSKKNPSTPSDLNSNNEVNMNKVNGAGGEKSAFEIAFGTSKLPPVTDFTHDDRREINFNPVISNSDILLNNESPGLGMNISPNNSMAMNAILANSNEARNNINHNTNNSNSNSNTNNSSNNNNNNMANIAMTQISTPDNIQLEGNVPGNSNFNVQNTHVVDNLAGNLLENMANDMKFNSTNGVINPVMNPHELNGINNNNFNTNMVGSGAKQGMTRWNNGLGEDLNELFDDQFLNDIGGFAMENVAPTGIFGLRRGLSHDAILSPSVAVPNVNGMGEMGSSTMPLVEGMLINHSNNDMMNINSFTGGKGEIYNSLNEIDFTNVDLNAPVDNMPYGFELNIQEEMAGLNPGANNALKNGANVFGRSNGHDTQGSRSNSADGQSGGFGHWNFF</sequence>
<feature type="region of interest" description="Disordered" evidence="8">
    <location>
        <begin position="1"/>
        <end position="38"/>
    </location>
</feature>
<feature type="region of interest" description="Disordered" evidence="8">
    <location>
        <begin position="774"/>
        <end position="835"/>
    </location>
</feature>
<dbReference type="EMBL" id="BDGI01000007">
    <property type="protein sequence ID" value="GAV26783.1"/>
    <property type="molecule type" value="Genomic_DNA"/>
</dbReference>
<reference evidence="10 11" key="1">
    <citation type="submission" date="2016-08" db="EMBL/GenBank/DDBJ databases">
        <title>Whole genome shotgun sequence of Pichia membranifaciens KS47-1.</title>
        <authorList>
            <person name="Konishi M."/>
            <person name="Ishida M."/>
            <person name="Arakawa T."/>
            <person name="Kato Y."/>
            <person name="Horiuchi J."/>
        </authorList>
    </citation>
    <scope>NUCLEOTIDE SEQUENCE [LARGE SCALE GENOMIC DNA]</scope>
    <source>
        <strain evidence="10 11">KS47-1</strain>
    </source>
</reference>
<dbReference type="PROSITE" id="PS50048">
    <property type="entry name" value="ZN2_CY6_FUNGAL_2"/>
    <property type="match status" value="1"/>
</dbReference>
<evidence type="ECO:0000256" key="1">
    <source>
        <dbReference type="ARBA" id="ARBA00022723"/>
    </source>
</evidence>
<dbReference type="CDD" id="cd00067">
    <property type="entry name" value="GAL4"/>
    <property type="match status" value="1"/>
</dbReference>
<feature type="region of interest" description="Disordered" evidence="8">
    <location>
        <begin position="385"/>
        <end position="420"/>
    </location>
</feature>
<evidence type="ECO:0000256" key="7">
    <source>
        <dbReference type="SAM" id="Coils"/>
    </source>
</evidence>
<keyword evidence="1" id="KW-0479">Metal-binding</keyword>
<feature type="compositionally biased region" description="Low complexity" evidence="8">
    <location>
        <begin position="1244"/>
        <end position="1255"/>
    </location>
</feature>
<dbReference type="PANTHER" id="PTHR31944">
    <property type="entry name" value="HEME-RESPONSIVE ZINC FINGER TRANSCRIPTION FACTOR HAP1"/>
    <property type="match status" value="1"/>
</dbReference>
<keyword evidence="6" id="KW-0539">Nucleus</keyword>
<evidence type="ECO:0000313" key="10">
    <source>
        <dbReference type="EMBL" id="GAV26783.1"/>
    </source>
</evidence>
<keyword evidence="7" id="KW-0175">Coiled coil</keyword>
<evidence type="ECO:0000256" key="5">
    <source>
        <dbReference type="ARBA" id="ARBA00023163"/>
    </source>
</evidence>
<dbReference type="GO" id="GO:0005634">
    <property type="term" value="C:nucleus"/>
    <property type="evidence" value="ECO:0007669"/>
    <property type="project" value="TreeGrafter"/>
</dbReference>
<evidence type="ECO:0000256" key="2">
    <source>
        <dbReference type="ARBA" id="ARBA00022833"/>
    </source>
</evidence>
<feature type="compositionally biased region" description="Low complexity" evidence="8">
    <location>
        <begin position="779"/>
        <end position="796"/>
    </location>
</feature>
<feature type="region of interest" description="Disordered" evidence="8">
    <location>
        <begin position="458"/>
        <end position="486"/>
    </location>
</feature>
<dbReference type="GO" id="GO:0008270">
    <property type="term" value="F:zinc ion binding"/>
    <property type="evidence" value="ECO:0007669"/>
    <property type="project" value="InterPro"/>
</dbReference>
<dbReference type="InterPro" id="IPR001138">
    <property type="entry name" value="Zn2Cys6_DnaBD"/>
</dbReference>
<feature type="compositionally biased region" description="Polar residues" evidence="8">
    <location>
        <begin position="797"/>
        <end position="808"/>
    </location>
</feature>
<evidence type="ECO:0000256" key="8">
    <source>
        <dbReference type="SAM" id="MobiDB-lite"/>
    </source>
</evidence>
<feature type="region of interest" description="Disordered" evidence="8">
    <location>
        <begin position="1331"/>
        <end position="1356"/>
    </location>
</feature>
<evidence type="ECO:0000259" key="9">
    <source>
        <dbReference type="PROSITE" id="PS50048"/>
    </source>
</evidence>
<feature type="compositionally biased region" description="Low complexity" evidence="8">
    <location>
        <begin position="809"/>
        <end position="832"/>
    </location>
</feature>
<feature type="region of interest" description="Disordered" evidence="8">
    <location>
        <begin position="1230"/>
        <end position="1255"/>
    </location>
</feature>
<dbReference type="InterPro" id="IPR051430">
    <property type="entry name" value="Fungal_TF_Env_Response"/>
</dbReference>
<dbReference type="Pfam" id="PF00172">
    <property type="entry name" value="Zn_clus"/>
    <property type="match status" value="1"/>
</dbReference>
<accession>A0A1Q2YBI0</accession>
<feature type="compositionally biased region" description="Polar residues" evidence="8">
    <location>
        <begin position="1230"/>
        <end position="1243"/>
    </location>
</feature>